<keyword evidence="7" id="KW-0540">Nuclease</keyword>
<keyword evidence="9" id="KW-0378">Hydrolase</keyword>
<gene>
    <name evidence="14" type="ORF">ACAOBT_LOCUS20405</name>
    <name evidence="15" type="ORF">ACAOBT_LOCUS22063</name>
</gene>
<sequence>MLGDIDAMFDDDDDAEIVEFLEYERRPYIVREREDFFHSLDDIDFFVRFRLKKITVLYILSLIEEELESVTDRNHSISPINQLLLTLRFYATGNFLLTVGDFIKVSKSSASKIVKKVSEAIATFSGRFIKMPSNDEEIRKAKSSFYEKAHVPRVIGSLDCTHIKIQSPGGNNAELFRNRKGYFSINVQTISAPNLKILDITARWPGSQHDQIIFDNSSIKSRLERNEFGNSLLVADSGYANSMHVITPLLEARTQVQQLYNEAVTRTRNPVERQYGLWKRRFPVLSTGLRLKLQTTLTVIVATAVLHNIAIDQNEEQPPDIPNLDENIINYEEDISVDPPENNFMNARELLLSEYFPGLLN</sequence>
<evidence type="ECO:0000256" key="8">
    <source>
        <dbReference type="ARBA" id="ARBA00022723"/>
    </source>
</evidence>
<feature type="domain" description="DDE Tnp4" evidence="13">
    <location>
        <begin position="158"/>
        <end position="308"/>
    </location>
</feature>
<comment type="function">
    <text evidence="12">Transposase-derived protein that may have nuclease activity. Does not have transposase activity.</text>
</comment>
<dbReference type="PANTHER" id="PTHR22930:SF289">
    <property type="entry name" value="DDE TNP4 DOMAIN-CONTAINING PROTEIN-RELATED"/>
    <property type="match status" value="1"/>
</dbReference>
<dbReference type="GO" id="GO:0005634">
    <property type="term" value="C:nucleus"/>
    <property type="evidence" value="ECO:0007669"/>
    <property type="project" value="UniProtKB-SubCell"/>
</dbReference>
<evidence type="ECO:0000256" key="3">
    <source>
        <dbReference type="ARBA" id="ARBA00004496"/>
    </source>
</evidence>
<dbReference type="EMBL" id="CAKOFQ010007120">
    <property type="protein sequence ID" value="CAH1991632.1"/>
    <property type="molecule type" value="Genomic_DNA"/>
</dbReference>
<evidence type="ECO:0000256" key="7">
    <source>
        <dbReference type="ARBA" id="ARBA00022722"/>
    </source>
</evidence>
<dbReference type="InterPro" id="IPR026103">
    <property type="entry name" value="HARBI1_animal"/>
</dbReference>
<comment type="subcellular location">
    <subcellularLocation>
        <location evidence="3">Cytoplasm</location>
    </subcellularLocation>
    <subcellularLocation>
        <location evidence="2">Nucleus</location>
    </subcellularLocation>
</comment>
<proteinExistence type="inferred from homology"/>
<evidence type="ECO:0000313" key="16">
    <source>
        <dbReference type="Proteomes" id="UP001152888"/>
    </source>
</evidence>
<reference evidence="15" key="1">
    <citation type="submission" date="2022-03" db="EMBL/GenBank/DDBJ databases">
        <authorList>
            <person name="Sayadi A."/>
        </authorList>
    </citation>
    <scope>NUCLEOTIDE SEQUENCE</scope>
</reference>
<evidence type="ECO:0000256" key="1">
    <source>
        <dbReference type="ARBA" id="ARBA00001968"/>
    </source>
</evidence>
<evidence type="ECO:0000313" key="14">
    <source>
        <dbReference type="EMBL" id="CAH1991632.1"/>
    </source>
</evidence>
<evidence type="ECO:0000256" key="5">
    <source>
        <dbReference type="ARBA" id="ARBA00015519"/>
    </source>
</evidence>
<keyword evidence="6" id="KW-0963">Cytoplasm</keyword>
<evidence type="ECO:0000256" key="6">
    <source>
        <dbReference type="ARBA" id="ARBA00022490"/>
    </source>
</evidence>
<evidence type="ECO:0000313" key="15">
    <source>
        <dbReference type="EMBL" id="CAH1994329.1"/>
    </source>
</evidence>
<accession>A0A9P0LJS0</accession>
<dbReference type="InterPro" id="IPR027806">
    <property type="entry name" value="HARBI1_dom"/>
</dbReference>
<protein>
    <recommendedName>
        <fullName evidence="5">Putative nuclease HARBI1</fullName>
    </recommendedName>
    <alternativeName>
        <fullName evidence="11">Harbinger transposase-derived nuclease</fullName>
    </alternativeName>
</protein>
<evidence type="ECO:0000256" key="9">
    <source>
        <dbReference type="ARBA" id="ARBA00022801"/>
    </source>
</evidence>
<evidence type="ECO:0000256" key="10">
    <source>
        <dbReference type="ARBA" id="ARBA00023242"/>
    </source>
</evidence>
<evidence type="ECO:0000256" key="11">
    <source>
        <dbReference type="ARBA" id="ARBA00030126"/>
    </source>
</evidence>
<evidence type="ECO:0000256" key="2">
    <source>
        <dbReference type="ARBA" id="ARBA00004123"/>
    </source>
</evidence>
<dbReference type="Proteomes" id="UP001152888">
    <property type="component" value="Unassembled WGS sequence"/>
</dbReference>
<name>A0A9P0LJS0_ACAOB</name>
<dbReference type="InterPro" id="IPR045249">
    <property type="entry name" value="HARBI1-like"/>
</dbReference>
<keyword evidence="10" id="KW-0539">Nucleus</keyword>
<dbReference type="Pfam" id="PF13359">
    <property type="entry name" value="DDE_Tnp_4"/>
    <property type="match status" value="1"/>
</dbReference>
<comment type="cofactor">
    <cofactor evidence="1">
        <name>a divalent metal cation</name>
        <dbReference type="ChEBI" id="CHEBI:60240"/>
    </cofactor>
</comment>
<dbReference type="EMBL" id="CAKOFQ010007197">
    <property type="protein sequence ID" value="CAH1994329.1"/>
    <property type="molecule type" value="Genomic_DNA"/>
</dbReference>
<evidence type="ECO:0000256" key="4">
    <source>
        <dbReference type="ARBA" id="ARBA00006958"/>
    </source>
</evidence>
<dbReference type="PANTHER" id="PTHR22930">
    <property type="match status" value="1"/>
</dbReference>
<comment type="caution">
    <text evidence="15">The sequence shown here is derived from an EMBL/GenBank/DDBJ whole genome shotgun (WGS) entry which is preliminary data.</text>
</comment>
<keyword evidence="8" id="KW-0479">Metal-binding</keyword>
<evidence type="ECO:0000256" key="12">
    <source>
        <dbReference type="ARBA" id="ARBA00045850"/>
    </source>
</evidence>
<evidence type="ECO:0000259" key="13">
    <source>
        <dbReference type="Pfam" id="PF13359"/>
    </source>
</evidence>
<dbReference type="OrthoDB" id="6740069at2759"/>
<keyword evidence="16" id="KW-1185">Reference proteome</keyword>
<dbReference type="GO" id="GO:0005737">
    <property type="term" value="C:cytoplasm"/>
    <property type="evidence" value="ECO:0007669"/>
    <property type="project" value="UniProtKB-SubCell"/>
</dbReference>
<dbReference type="GO" id="GO:0046872">
    <property type="term" value="F:metal ion binding"/>
    <property type="evidence" value="ECO:0007669"/>
    <property type="project" value="UniProtKB-KW"/>
</dbReference>
<dbReference type="AlphaFoldDB" id="A0A9P0LJS0"/>
<dbReference type="GO" id="GO:0016787">
    <property type="term" value="F:hydrolase activity"/>
    <property type="evidence" value="ECO:0007669"/>
    <property type="project" value="UniProtKB-KW"/>
</dbReference>
<dbReference type="PRINTS" id="PR02086">
    <property type="entry name" value="PUTNUCHARBI1"/>
</dbReference>
<organism evidence="15 16">
    <name type="scientific">Acanthoscelides obtectus</name>
    <name type="common">Bean weevil</name>
    <name type="synonym">Bruchus obtectus</name>
    <dbReference type="NCBI Taxonomy" id="200917"/>
    <lineage>
        <taxon>Eukaryota</taxon>
        <taxon>Metazoa</taxon>
        <taxon>Ecdysozoa</taxon>
        <taxon>Arthropoda</taxon>
        <taxon>Hexapoda</taxon>
        <taxon>Insecta</taxon>
        <taxon>Pterygota</taxon>
        <taxon>Neoptera</taxon>
        <taxon>Endopterygota</taxon>
        <taxon>Coleoptera</taxon>
        <taxon>Polyphaga</taxon>
        <taxon>Cucujiformia</taxon>
        <taxon>Chrysomeloidea</taxon>
        <taxon>Chrysomelidae</taxon>
        <taxon>Bruchinae</taxon>
        <taxon>Bruchini</taxon>
        <taxon>Acanthoscelides</taxon>
    </lineage>
</organism>
<dbReference type="GO" id="GO:0004518">
    <property type="term" value="F:nuclease activity"/>
    <property type="evidence" value="ECO:0007669"/>
    <property type="project" value="UniProtKB-KW"/>
</dbReference>
<comment type="similarity">
    <text evidence="4">Belongs to the HARBI1 family.</text>
</comment>